<dbReference type="GeneID" id="94689527"/>
<dbReference type="InterPro" id="IPR011711">
    <property type="entry name" value="GntR_C"/>
</dbReference>
<dbReference type="InterPro" id="IPR012318">
    <property type="entry name" value="HTH_CRP"/>
</dbReference>
<dbReference type="SUPFAM" id="SSF46785">
    <property type="entry name" value="Winged helix' DNA-binding domain"/>
    <property type="match status" value="1"/>
</dbReference>
<evidence type="ECO:0000256" key="1">
    <source>
        <dbReference type="ARBA" id="ARBA00023015"/>
    </source>
</evidence>
<evidence type="ECO:0000256" key="3">
    <source>
        <dbReference type="ARBA" id="ARBA00023163"/>
    </source>
</evidence>
<dbReference type="InterPro" id="IPR036390">
    <property type="entry name" value="WH_DNA-bd_sf"/>
</dbReference>
<dbReference type="PRINTS" id="PR00035">
    <property type="entry name" value="HTHGNTR"/>
</dbReference>
<evidence type="ECO:0000256" key="4">
    <source>
        <dbReference type="SAM" id="MobiDB-lite"/>
    </source>
</evidence>
<dbReference type="Pfam" id="PF00392">
    <property type="entry name" value="GntR"/>
    <property type="match status" value="1"/>
</dbReference>
<dbReference type="Pfam" id="PF07729">
    <property type="entry name" value="FCD"/>
    <property type="match status" value="1"/>
</dbReference>
<dbReference type="InterPro" id="IPR036388">
    <property type="entry name" value="WH-like_DNA-bd_sf"/>
</dbReference>
<evidence type="ECO:0000313" key="6">
    <source>
        <dbReference type="EMBL" id="SDY26047.1"/>
    </source>
</evidence>
<dbReference type="GO" id="GO:0003677">
    <property type="term" value="F:DNA binding"/>
    <property type="evidence" value="ECO:0007669"/>
    <property type="project" value="UniProtKB-KW"/>
</dbReference>
<sequence>MQSIPISMAQTLQQHILSGHYPGGSQLPPQRELARQLGISRASLREALSMLEALGLVEIQPGKGVRINGPHSGRARMHRAYATPALGTLSPRQLIELRLVLEPGWAALAAVRADDSGLRQLQWTQSQLAHALDRSDLLAAADADLQFHLLLAQLSGNPGLVAMARQLELAISHSLRLPFAWSGADDQPVREHDAIVQAVCAGDAPGAAGAMRAHLLSAARRSGIDLDTPDDAAAPDATALDATAPDATAPDTSAPDPDPLSFRLIPPSEGAFA</sequence>
<dbReference type="SUPFAM" id="SSF48008">
    <property type="entry name" value="GntR ligand-binding domain-like"/>
    <property type="match status" value="1"/>
</dbReference>
<evidence type="ECO:0000256" key="2">
    <source>
        <dbReference type="ARBA" id="ARBA00023125"/>
    </source>
</evidence>
<reference evidence="6 7" key="1">
    <citation type="submission" date="2016-10" db="EMBL/GenBank/DDBJ databases">
        <authorList>
            <person name="de Groot N.N."/>
        </authorList>
    </citation>
    <scope>NUCLEOTIDE SEQUENCE [LARGE SCALE GENOMIC DNA]</scope>
    <source>
        <strain evidence="6 7">LMG 24775</strain>
    </source>
</reference>
<dbReference type="Gene3D" id="1.10.10.10">
    <property type="entry name" value="Winged helix-like DNA-binding domain superfamily/Winged helix DNA-binding domain"/>
    <property type="match status" value="1"/>
</dbReference>
<organism evidence="6 7">
    <name type="scientific">Delftia lacustris</name>
    <dbReference type="NCBI Taxonomy" id="558537"/>
    <lineage>
        <taxon>Bacteria</taxon>
        <taxon>Pseudomonadati</taxon>
        <taxon>Pseudomonadota</taxon>
        <taxon>Betaproteobacteria</taxon>
        <taxon>Burkholderiales</taxon>
        <taxon>Comamonadaceae</taxon>
        <taxon>Delftia</taxon>
    </lineage>
</organism>
<dbReference type="PANTHER" id="PTHR43537:SF5">
    <property type="entry name" value="UXU OPERON TRANSCRIPTIONAL REGULATOR"/>
    <property type="match status" value="1"/>
</dbReference>
<dbReference type="Proteomes" id="UP000183417">
    <property type="component" value="Unassembled WGS sequence"/>
</dbReference>
<dbReference type="AlphaFoldDB" id="A0A1H3IEL4"/>
<dbReference type="InterPro" id="IPR008920">
    <property type="entry name" value="TF_FadR/GntR_C"/>
</dbReference>
<dbReference type="GO" id="GO:0003700">
    <property type="term" value="F:DNA-binding transcription factor activity"/>
    <property type="evidence" value="ECO:0007669"/>
    <property type="project" value="InterPro"/>
</dbReference>
<feature type="compositionally biased region" description="Low complexity" evidence="4">
    <location>
        <begin position="231"/>
        <end position="261"/>
    </location>
</feature>
<evidence type="ECO:0000313" key="7">
    <source>
        <dbReference type="Proteomes" id="UP000183417"/>
    </source>
</evidence>
<dbReference type="PROSITE" id="PS50949">
    <property type="entry name" value="HTH_GNTR"/>
    <property type="match status" value="1"/>
</dbReference>
<dbReference type="RefSeq" id="WP_074921228.1">
    <property type="nucleotide sequence ID" value="NZ_CP141274.1"/>
</dbReference>
<dbReference type="SMART" id="SM00345">
    <property type="entry name" value="HTH_GNTR"/>
    <property type="match status" value="1"/>
</dbReference>
<dbReference type="CDD" id="cd07377">
    <property type="entry name" value="WHTH_GntR"/>
    <property type="match status" value="1"/>
</dbReference>
<dbReference type="SMART" id="SM00419">
    <property type="entry name" value="HTH_CRP"/>
    <property type="match status" value="1"/>
</dbReference>
<evidence type="ECO:0000259" key="5">
    <source>
        <dbReference type="PROSITE" id="PS50949"/>
    </source>
</evidence>
<dbReference type="EMBL" id="FNPE01000003">
    <property type="protein sequence ID" value="SDY26047.1"/>
    <property type="molecule type" value="Genomic_DNA"/>
</dbReference>
<gene>
    <name evidence="6" type="ORF">SAMN05421547_103290</name>
</gene>
<keyword evidence="3" id="KW-0804">Transcription</keyword>
<dbReference type="InterPro" id="IPR000524">
    <property type="entry name" value="Tscrpt_reg_HTH_GntR"/>
</dbReference>
<proteinExistence type="predicted"/>
<dbReference type="Gene3D" id="1.20.120.530">
    <property type="entry name" value="GntR ligand-binding domain-like"/>
    <property type="match status" value="1"/>
</dbReference>
<feature type="region of interest" description="Disordered" evidence="4">
    <location>
        <begin position="226"/>
        <end position="273"/>
    </location>
</feature>
<name>A0A1H3IEL4_9BURK</name>
<dbReference type="SMART" id="SM00895">
    <property type="entry name" value="FCD"/>
    <property type="match status" value="1"/>
</dbReference>
<keyword evidence="1" id="KW-0805">Transcription regulation</keyword>
<keyword evidence="2" id="KW-0238">DNA-binding</keyword>
<dbReference type="PANTHER" id="PTHR43537">
    <property type="entry name" value="TRANSCRIPTIONAL REGULATOR, GNTR FAMILY"/>
    <property type="match status" value="1"/>
</dbReference>
<protein>
    <submittedName>
        <fullName evidence="6">Transcriptional regulator, GntR family</fullName>
    </submittedName>
</protein>
<accession>A0A1H3IEL4</accession>
<feature type="domain" description="HTH gntR-type" evidence="5">
    <location>
        <begin position="2"/>
        <end position="70"/>
    </location>
</feature>